<keyword evidence="3" id="KW-0472">Membrane</keyword>
<feature type="transmembrane region" description="Helical" evidence="3">
    <location>
        <begin position="608"/>
        <end position="628"/>
    </location>
</feature>
<keyword evidence="5" id="KW-1185">Reference proteome</keyword>
<feature type="compositionally biased region" description="Basic and acidic residues" evidence="2">
    <location>
        <begin position="64"/>
        <end position="82"/>
    </location>
</feature>
<evidence type="ECO:0000256" key="1">
    <source>
        <dbReference type="SAM" id="Coils"/>
    </source>
</evidence>
<dbReference type="SUPFAM" id="SSF57997">
    <property type="entry name" value="Tropomyosin"/>
    <property type="match status" value="1"/>
</dbReference>
<dbReference type="Proteomes" id="UP001278766">
    <property type="component" value="Unassembled WGS sequence"/>
</dbReference>
<evidence type="ECO:0000313" key="5">
    <source>
        <dbReference type="Proteomes" id="UP001278766"/>
    </source>
</evidence>
<feature type="transmembrane region" description="Helical" evidence="3">
    <location>
        <begin position="665"/>
        <end position="684"/>
    </location>
</feature>
<feature type="compositionally biased region" description="Basic and acidic residues" evidence="2">
    <location>
        <begin position="235"/>
        <end position="259"/>
    </location>
</feature>
<feature type="region of interest" description="Disordered" evidence="2">
    <location>
        <begin position="193"/>
        <end position="306"/>
    </location>
</feature>
<accession>A0AAE0HEJ0</accession>
<feature type="compositionally biased region" description="Pro residues" evidence="2">
    <location>
        <begin position="333"/>
        <end position="349"/>
    </location>
</feature>
<feature type="region of interest" description="Disordered" evidence="2">
    <location>
        <begin position="318"/>
        <end position="351"/>
    </location>
</feature>
<feature type="region of interest" description="Disordered" evidence="2">
    <location>
        <begin position="1"/>
        <end position="140"/>
    </location>
</feature>
<evidence type="ECO:0000256" key="3">
    <source>
        <dbReference type="SAM" id="Phobius"/>
    </source>
</evidence>
<reference evidence="4" key="2">
    <citation type="submission" date="2023-06" db="EMBL/GenBank/DDBJ databases">
        <authorList>
            <consortium name="Lawrence Berkeley National Laboratory"/>
            <person name="Haridas S."/>
            <person name="Hensen N."/>
            <person name="Bonometti L."/>
            <person name="Westerberg I."/>
            <person name="Brannstrom I.O."/>
            <person name="Guillou S."/>
            <person name="Cros-Aarteil S."/>
            <person name="Calhoun S."/>
            <person name="Kuo A."/>
            <person name="Mondo S."/>
            <person name="Pangilinan J."/>
            <person name="Riley R."/>
            <person name="Labutti K."/>
            <person name="Andreopoulos B."/>
            <person name="Lipzen A."/>
            <person name="Chen C."/>
            <person name="Yanf M."/>
            <person name="Daum C."/>
            <person name="Ng V."/>
            <person name="Clum A."/>
            <person name="Steindorff A."/>
            <person name="Ohm R."/>
            <person name="Martin F."/>
            <person name="Silar P."/>
            <person name="Natvig D."/>
            <person name="Lalanne C."/>
            <person name="Gautier V."/>
            <person name="Ament-Velasquez S.L."/>
            <person name="Kruys A."/>
            <person name="Hutchinson M.I."/>
            <person name="Powell A.J."/>
            <person name="Barry K."/>
            <person name="Miller A.N."/>
            <person name="Grigoriev I.V."/>
            <person name="Debuchy R."/>
            <person name="Gladieux P."/>
            <person name="Thoren M.H."/>
            <person name="Johannesson H."/>
        </authorList>
    </citation>
    <scope>NUCLEOTIDE SEQUENCE</scope>
    <source>
        <strain evidence="4">CBS 168.71</strain>
    </source>
</reference>
<feature type="compositionally biased region" description="Low complexity" evidence="2">
    <location>
        <begin position="200"/>
        <end position="228"/>
    </location>
</feature>
<sequence>MPNTSDIATRASQRILGNRRENATDDQQPSPVSSLSSTVNTSDDIEGALESQLHTENPTLGEEGQYHEADQQPGKIDQHPKENLYPGDANKPHGEDGGLEEDEDIGHEKQAQSSAFDRIFNRIQTSSVRETPPSIEGYEYKDKISDQLPAYSSQPPAGVIVVRDFQVDACPLTHESHDVPTPPQPYITSTLEQELLRANGSGMDDLSDSSSGAASDTGAGSRDSSSGDEPLPNEGRADETRAPPQKTSDKMFKEQEGLKKPGTYSPISSLSTLVNSSVGGQDIVEDKAKTGQKSTPSLNFSDNSDSILSRSILDIKGKDIPAIDKKGSTLPFSPTPRPQDPQRSPPPIFLPKNGVSDVNFAPFLKGSLPKPGESKTDVIVRDQIRRCEAIRERPLTDAEKEVIRSFYQDMERPRAFDEVSEPTFIHSPASLAEVEKAMAADALSGASDGGRGLDTEAAIEDLREESNRTLDMIDALLTRLEKVERRGASDKRQLLTTIDMRTGNLSRKIGEIEIRQEGIEKQLKSSQRQINAARADIAQFQVEMQAADEKLKGLEKKMQTVANEPGNKSKNGLDTKSKARTTTLAGRDDPDLQAAGSSQTPARWLQQAGGFNLSFVVLAMMVLVWLVTEAMLHSKRLADGYGPFINGGFNGLGSVVIFGTWTKFVLFYAVALYLGVFSVMTALGR</sequence>
<feature type="compositionally biased region" description="Basic and acidic residues" evidence="2">
    <location>
        <begin position="318"/>
        <end position="327"/>
    </location>
</feature>
<dbReference type="RefSeq" id="XP_062658499.1">
    <property type="nucleotide sequence ID" value="XM_062800663.1"/>
</dbReference>
<feature type="compositionally biased region" description="Polar residues" evidence="2">
    <location>
        <begin position="25"/>
        <end position="42"/>
    </location>
</feature>
<protein>
    <submittedName>
        <fullName evidence="4">Uncharacterized protein</fullName>
    </submittedName>
</protein>
<organism evidence="4 5">
    <name type="scientific">Chaetomium fimeti</name>
    <dbReference type="NCBI Taxonomy" id="1854472"/>
    <lineage>
        <taxon>Eukaryota</taxon>
        <taxon>Fungi</taxon>
        <taxon>Dikarya</taxon>
        <taxon>Ascomycota</taxon>
        <taxon>Pezizomycotina</taxon>
        <taxon>Sordariomycetes</taxon>
        <taxon>Sordariomycetidae</taxon>
        <taxon>Sordariales</taxon>
        <taxon>Chaetomiaceae</taxon>
        <taxon>Chaetomium</taxon>
    </lineage>
</organism>
<feature type="compositionally biased region" description="Polar residues" evidence="2">
    <location>
        <begin position="291"/>
        <end position="300"/>
    </location>
</feature>
<dbReference type="AlphaFoldDB" id="A0AAE0HEJ0"/>
<feature type="transmembrane region" description="Helical" evidence="3">
    <location>
        <begin position="640"/>
        <end position="659"/>
    </location>
</feature>
<feature type="compositionally biased region" description="Polar residues" evidence="2">
    <location>
        <begin position="265"/>
        <end position="279"/>
    </location>
</feature>
<keyword evidence="3" id="KW-1133">Transmembrane helix</keyword>
<reference evidence="4" key="1">
    <citation type="journal article" date="2023" name="Mol. Phylogenet. Evol.">
        <title>Genome-scale phylogeny and comparative genomics of the fungal order Sordariales.</title>
        <authorList>
            <person name="Hensen N."/>
            <person name="Bonometti L."/>
            <person name="Westerberg I."/>
            <person name="Brannstrom I.O."/>
            <person name="Guillou S."/>
            <person name="Cros-Aarteil S."/>
            <person name="Calhoun S."/>
            <person name="Haridas S."/>
            <person name="Kuo A."/>
            <person name="Mondo S."/>
            <person name="Pangilinan J."/>
            <person name="Riley R."/>
            <person name="LaButti K."/>
            <person name="Andreopoulos B."/>
            <person name="Lipzen A."/>
            <person name="Chen C."/>
            <person name="Yan M."/>
            <person name="Daum C."/>
            <person name="Ng V."/>
            <person name="Clum A."/>
            <person name="Steindorff A."/>
            <person name="Ohm R.A."/>
            <person name="Martin F."/>
            <person name="Silar P."/>
            <person name="Natvig D.O."/>
            <person name="Lalanne C."/>
            <person name="Gautier V."/>
            <person name="Ament-Velasquez S.L."/>
            <person name="Kruys A."/>
            <person name="Hutchinson M.I."/>
            <person name="Powell A.J."/>
            <person name="Barry K."/>
            <person name="Miller A.N."/>
            <person name="Grigoriev I.V."/>
            <person name="Debuchy R."/>
            <person name="Gladieux P."/>
            <person name="Hiltunen Thoren M."/>
            <person name="Johannesson H."/>
        </authorList>
    </citation>
    <scope>NUCLEOTIDE SEQUENCE</scope>
    <source>
        <strain evidence="4">CBS 168.71</strain>
    </source>
</reference>
<dbReference type="GeneID" id="87837611"/>
<comment type="caution">
    <text evidence="4">The sequence shown here is derived from an EMBL/GenBank/DDBJ whole genome shotgun (WGS) entry which is preliminary data.</text>
</comment>
<keyword evidence="3" id="KW-0812">Transmembrane</keyword>
<gene>
    <name evidence="4" type="ORF">B0H64DRAFT_324642</name>
</gene>
<dbReference type="EMBL" id="JAUEPN010000005">
    <property type="protein sequence ID" value="KAK3294985.1"/>
    <property type="molecule type" value="Genomic_DNA"/>
</dbReference>
<keyword evidence="1" id="KW-0175">Coiled coil</keyword>
<feature type="coiled-coil region" evidence="1">
    <location>
        <begin position="516"/>
        <end position="564"/>
    </location>
</feature>
<evidence type="ECO:0000256" key="2">
    <source>
        <dbReference type="SAM" id="MobiDB-lite"/>
    </source>
</evidence>
<evidence type="ECO:0000313" key="4">
    <source>
        <dbReference type="EMBL" id="KAK3294985.1"/>
    </source>
</evidence>
<proteinExistence type="predicted"/>
<name>A0AAE0HEJ0_9PEZI</name>
<feature type="compositionally biased region" description="Polar residues" evidence="2">
    <location>
        <begin position="1"/>
        <end position="12"/>
    </location>
</feature>